<proteinExistence type="predicted"/>
<comment type="caution">
    <text evidence="1">The sequence shown here is derived from an EMBL/GenBank/DDBJ whole genome shotgun (WGS) entry which is preliminary data.</text>
</comment>
<dbReference type="Proteomes" id="UP000499080">
    <property type="component" value="Unassembled WGS sequence"/>
</dbReference>
<evidence type="ECO:0000313" key="2">
    <source>
        <dbReference type="Proteomes" id="UP000499080"/>
    </source>
</evidence>
<name>A0A4Y2H2Z9_ARAVE</name>
<protein>
    <submittedName>
        <fullName evidence="1">Uncharacterized protein</fullName>
    </submittedName>
</protein>
<dbReference type="AlphaFoldDB" id="A0A4Y2H2Z9"/>
<reference evidence="1 2" key="1">
    <citation type="journal article" date="2019" name="Sci. Rep.">
        <title>Orb-weaving spider Araneus ventricosus genome elucidates the spidroin gene catalogue.</title>
        <authorList>
            <person name="Kono N."/>
            <person name="Nakamura H."/>
            <person name="Ohtoshi R."/>
            <person name="Moran D.A.P."/>
            <person name="Shinohara A."/>
            <person name="Yoshida Y."/>
            <person name="Fujiwara M."/>
            <person name="Mori M."/>
            <person name="Tomita M."/>
            <person name="Arakawa K."/>
        </authorList>
    </citation>
    <scope>NUCLEOTIDE SEQUENCE [LARGE SCALE GENOMIC DNA]</scope>
</reference>
<sequence length="195" mass="22213">MSRLLGDLTKFNGETFYCYSCLKNSRILIKGSFTLLKDYLPYGSLPLPCNEHSPQRIVMPEPGEESVLQFKQHKFSQPVPYVIYADFEALIEPMQNIPGKTASHIPCGYAYLIIGPNGLPLKPVTAYRGSDAVDHFITSIVREKDILAKKLHTITPMHMTTRDLEEFQKATHCNLCKKMTRERSGERSRPPLRKI</sequence>
<keyword evidence="2" id="KW-1185">Reference proteome</keyword>
<evidence type="ECO:0000313" key="1">
    <source>
        <dbReference type="EMBL" id="GBM59138.1"/>
    </source>
</evidence>
<dbReference type="EMBL" id="BGPR01001666">
    <property type="protein sequence ID" value="GBM59138.1"/>
    <property type="molecule type" value="Genomic_DNA"/>
</dbReference>
<accession>A0A4Y2H2Z9</accession>
<organism evidence="1 2">
    <name type="scientific">Araneus ventricosus</name>
    <name type="common">Orbweaver spider</name>
    <name type="synonym">Epeira ventricosa</name>
    <dbReference type="NCBI Taxonomy" id="182803"/>
    <lineage>
        <taxon>Eukaryota</taxon>
        <taxon>Metazoa</taxon>
        <taxon>Ecdysozoa</taxon>
        <taxon>Arthropoda</taxon>
        <taxon>Chelicerata</taxon>
        <taxon>Arachnida</taxon>
        <taxon>Araneae</taxon>
        <taxon>Araneomorphae</taxon>
        <taxon>Entelegynae</taxon>
        <taxon>Araneoidea</taxon>
        <taxon>Araneidae</taxon>
        <taxon>Araneus</taxon>
    </lineage>
</organism>
<dbReference type="OrthoDB" id="8030979at2759"/>
<gene>
    <name evidence="1" type="ORF">AVEN_255673_1</name>
</gene>